<evidence type="ECO:0000256" key="1">
    <source>
        <dbReference type="RuleBase" id="RU003707"/>
    </source>
</evidence>
<name>A0ABP9Q0L6_9PSEU</name>
<dbReference type="PANTHER" id="PTHR43459">
    <property type="entry name" value="ENOYL-COA HYDRATASE"/>
    <property type="match status" value="1"/>
</dbReference>
<dbReference type="Gene3D" id="3.90.226.10">
    <property type="entry name" value="2-enoyl-CoA Hydratase, Chain A, domain 1"/>
    <property type="match status" value="1"/>
</dbReference>
<protein>
    <submittedName>
        <fullName evidence="2">Enoyl-CoA hydratase-related protein</fullName>
    </submittedName>
</protein>
<dbReference type="Proteomes" id="UP001428817">
    <property type="component" value="Unassembled WGS sequence"/>
</dbReference>
<reference evidence="3" key="1">
    <citation type="journal article" date="2019" name="Int. J. Syst. Evol. Microbiol.">
        <title>The Global Catalogue of Microorganisms (GCM) 10K type strain sequencing project: providing services to taxonomists for standard genome sequencing and annotation.</title>
        <authorList>
            <consortium name="The Broad Institute Genomics Platform"/>
            <consortium name="The Broad Institute Genome Sequencing Center for Infectious Disease"/>
            <person name="Wu L."/>
            <person name="Ma J."/>
        </authorList>
    </citation>
    <scope>NUCLEOTIDE SEQUENCE [LARGE SCALE GENOMIC DNA]</scope>
    <source>
        <strain evidence="3">JCM 18303</strain>
    </source>
</reference>
<evidence type="ECO:0000313" key="2">
    <source>
        <dbReference type="EMBL" id="GAA5153359.1"/>
    </source>
</evidence>
<proteinExistence type="inferred from homology"/>
<dbReference type="CDD" id="cd06558">
    <property type="entry name" value="crotonase-like"/>
    <property type="match status" value="1"/>
</dbReference>
<sequence>MELDELTEIAVEVDAGVAVVTLNRPDRRNAWNGRMAVEYRWALHHAHTRPDVRVVVLTGAGGDFCVGADARALDAISSDGGRYSAERLPLPPYPDGTAEGLRHNHAYPLTIATPVIAALTGACAGAGFVLATYADLRFVAGDCRITTSFARMGLPAEYGIGWLLPRMVGLPAALELLYTAEVLDGAAAVRLGWAQRRHEPGEVLAESVAFARALARGSSAESLRTMKRQLFQDAAGDFDSAYARSVADMNAALRHPDMREGLAALRERRPTDFLARPGPGS</sequence>
<accession>A0ABP9Q0L6</accession>
<comment type="caution">
    <text evidence="2">The sequence shown here is derived from an EMBL/GenBank/DDBJ whole genome shotgun (WGS) entry which is preliminary data.</text>
</comment>
<dbReference type="InterPro" id="IPR029045">
    <property type="entry name" value="ClpP/crotonase-like_dom_sf"/>
</dbReference>
<organism evidence="2 3">
    <name type="scientific">Pseudonocardia eucalypti</name>
    <dbReference type="NCBI Taxonomy" id="648755"/>
    <lineage>
        <taxon>Bacteria</taxon>
        <taxon>Bacillati</taxon>
        <taxon>Actinomycetota</taxon>
        <taxon>Actinomycetes</taxon>
        <taxon>Pseudonocardiales</taxon>
        <taxon>Pseudonocardiaceae</taxon>
        <taxon>Pseudonocardia</taxon>
    </lineage>
</organism>
<evidence type="ECO:0000313" key="3">
    <source>
        <dbReference type="Proteomes" id="UP001428817"/>
    </source>
</evidence>
<gene>
    <name evidence="2" type="ORF">GCM10023321_23490</name>
</gene>
<dbReference type="SUPFAM" id="SSF52096">
    <property type="entry name" value="ClpP/crotonase"/>
    <property type="match status" value="1"/>
</dbReference>
<dbReference type="RefSeq" id="WP_185061813.1">
    <property type="nucleotide sequence ID" value="NZ_BAABJP010000008.1"/>
</dbReference>
<dbReference type="InterPro" id="IPR018376">
    <property type="entry name" value="Enoyl-CoA_hyd/isom_CS"/>
</dbReference>
<dbReference type="PROSITE" id="PS00166">
    <property type="entry name" value="ENOYL_COA_HYDRATASE"/>
    <property type="match status" value="1"/>
</dbReference>
<dbReference type="EMBL" id="BAABJP010000008">
    <property type="protein sequence ID" value="GAA5153359.1"/>
    <property type="molecule type" value="Genomic_DNA"/>
</dbReference>
<comment type="similarity">
    <text evidence="1">Belongs to the enoyl-CoA hydratase/isomerase family.</text>
</comment>
<dbReference type="InterPro" id="IPR001753">
    <property type="entry name" value="Enoyl-CoA_hydra/iso"/>
</dbReference>
<keyword evidence="3" id="KW-1185">Reference proteome</keyword>
<dbReference type="Pfam" id="PF00378">
    <property type="entry name" value="ECH_1"/>
    <property type="match status" value="1"/>
</dbReference>
<dbReference type="PANTHER" id="PTHR43459:SF1">
    <property type="entry name" value="EG:BACN32G11.4 PROTEIN"/>
    <property type="match status" value="1"/>
</dbReference>